<dbReference type="InterPro" id="IPR011010">
    <property type="entry name" value="DNA_brk_join_enz"/>
</dbReference>
<dbReference type="Gene3D" id="1.10.443.10">
    <property type="entry name" value="Intergrase catalytic core"/>
    <property type="match status" value="1"/>
</dbReference>
<evidence type="ECO:0000256" key="2">
    <source>
        <dbReference type="ARBA" id="ARBA00023125"/>
    </source>
</evidence>
<dbReference type="PANTHER" id="PTHR30349">
    <property type="entry name" value="PHAGE INTEGRASE-RELATED"/>
    <property type="match status" value="1"/>
</dbReference>
<dbReference type="Proteomes" id="UP000011885">
    <property type="component" value="Unassembled WGS sequence"/>
</dbReference>
<dbReference type="AlphaFoldDB" id="M5UBZ8"/>
<dbReference type="EMBL" id="ANOH01000346">
    <property type="protein sequence ID" value="EMI53528.1"/>
    <property type="molecule type" value="Genomic_DNA"/>
</dbReference>
<dbReference type="PANTHER" id="PTHR30349:SF41">
    <property type="entry name" value="INTEGRASE_RECOMBINASE PROTEIN MJ0367-RELATED"/>
    <property type="match status" value="1"/>
</dbReference>
<evidence type="ECO:0000256" key="1">
    <source>
        <dbReference type="ARBA" id="ARBA00008857"/>
    </source>
</evidence>
<protein>
    <submittedName>
        <fullName evidence="5">Integrase/recombinase</fullName>
    </submittedName>
</protein>
<dbReference type="OrthoDB" id="246806at2"/>
<comment type="similarity">
    <text evidence="1">Belongs to the 'phage' integrase family.</text>
</comment>
<dbReference type="InterPro" id="IPR002104">
    <property type="entry name" value="Integrase_catalytic"/>
</dbReference>
<evidence type="ECO:0000313" key="6">
    <source>
        <dbReference type="Proteomes" id="UP000011885"/>
    </source>
</evidence>
<evidence type="ECO:0000259" key="4">
    <source>
        <dbReference type="Pfam" id="PF00589"/>
    </source>
</evidence>
<sequence length="386" mass="44401">MVAKQQSKKPEKPRPDFPLYAHARGYWCKSFGGKKYNCGPWGDPAAAERNWLEIKARLERGEPAHLPESITVKVMCNRYQKEQNRRASMGDVSPAHAREVRGYCVYLLKHFGARREIATIRKEDFAAIKASFPEAWTLRSRRNHILGIRSIFKWAWQNDLLSEPPKYGQLFSVPTKRAMRNEKADKPKKLFSADQIWSLLQEARPQMHAMIWLGLNAAYGNDDCSELRESWIDWDECWLSRPRGKTGKDRAAWLWPETIAAIRAVLDGQSHAFKNRTAGDHVFLTRTGKLWVDRNGTNRDSIGEQFRLLARTVGCYQKNVGFYSLRHTFATIASGCGDQIAVDHVMGHLDSGMSAHYREFIERERVVKACDHVRMWILSERPEAGL</sequence>
<keyword evidence="2" id="KW-0238">DNA-binding</keyword>
<organism evidence="5 6">
    <name type="scientific">Rhodopirellula sallentina SM41</name>
    <dbReference type="NCBI Taxonomy" id="1263870"/>
    <lineage>
        <taxon>Bacteria</taxon>
        <taxon>Pseudomonadati</taxon>
        <taxon>Planctomycetota</taxon>
        <taxon>Planctomycetia</taxon>
        <taxon>Pirellulales</taxon>
        <taxon>Pirellulaceae</taxon>
        <taxon>Rhodopirellula</taxon>
    </lineage>
</organism>
<accession>M5UBZ8</accession>
<proteinExistence type="inferred from homology"/>
<dbReference type="Pfam" id="PF00589">
    <property type="entry name" value="Phage_integrase"/>
    <property type="match status" value="1"/>
</dbReference>
<dbReference type="GO" id="GO:0015074">
    <property type="term" value="P:DNA integration"/>
    <property type="evidence" value="ECO:0007669"/>
    <property type="project" value="InterPro"/>
</dbReference>
<reference evidence="5 6" key="1">
    <citation type="journal article" date="2013" name="Mar. Genomics">
        <title>Expression of sulfatases in Rhodopirellula baltica and the diversity of sulfatases in the genus Rhodopirellula.</title>
        <authorList>
            <person name="Wegner C.E."/>
            <person name="Richter-Heitmann T."/>
            <person name="Klindworth A."/>
            <person name="Klockow C."/>
            <person name="Richter M."/>
            <person name="Achstetter T."/>
            <person name="Glockner F.O."/>
            <person name="Harder J."/>
        </authorList>
    </citation>
    <scope>NUCLEOTIDE SEQUENCE [LARGE SCALE GENOMIC DNA]</scope>
    <source>
        <strain evidence="5 6">SM41</strain>
    </source>
</reference>
<name>M5UBZ8_9BACT</name>
<dbReference type="PATRIC" id="fig|1263870.3.peg.5323"/>
<dbReference type="SUPFAM" id="SSF56349">
    <property type="entry name" value="DNA breaking-rejoining enzymes"/>
    <property type="match status" value="1"/>
</dbReference>
<gene>
    <name evidence="5" type="ORF">RSSM_05035</name>
</gene>
<evidence type="ECO:0000313" key="5">
    <source>
        <dbReference type="EMBL" id="EMI53528.1"/>
    </source>
</evidence>
<comment type="caution">
    <text evidence="5">The sequence shown here is derived from an EMBL/GenBank/DDBJ whole genome shotgun (WGS) entry which is preliminary data.</text>
</comment>
<dbReference type="GO" id="GO:0003677">
    <property type="term" value="F:DNA binding"/>
    <property type="evidence" value="ECO:0007669"/>
    <property type="project" value="UniProtKB-KW"/>
</dbReference>
<dbReference type="GO" id="GO:0006310">
    <property type="term" value="P:DNA recombination"/>
    <property type="evidence" value="ECO:0007669"/>
    <property type="project" value="UniProtKB-KW"/>
</dbReference>
<keyword evidence="3" id="KW-0233">DNA recombination</keyword>
<feature type="domain" description="Tyr recombinase" evidence="4">
    <location>
        <begin position="193"/>
        <end position="358"/>
    </location>
</feature>
<dbReference type="InterPro" id="IPR013762">
    <property type="entry name" value="Integrase-like_cat_sf"/>
</dbReference>
<keyword evidence="6" id="KW-1185">Reference proteome</keyword>
<dbReference type="InterPro" id="IPR050090">
    <property type="entry name" value="Tyrosine_recombinase_XerCD"/>
</dbReference>
<dbReference type="RefSeq" id="WP_008684689.1">
    <property type="nucleotide sequence ID" value="NZ_ANOH01000346.1"/>
</dbReference>
<evidence type="ECO:0000256" key="3">
    <source>
        <dbReference type="ARBA" id="ARBA00023172"/>
    </source>
</evidence>